<sequence length="440" mass="47197">MMDAKSQYQPVRAALAAFLGTMIEWYDFYCYGTAAALVFGSLFFSVSSPFLGTLASLGTFAVGFLARPIGAVVFGHLGDSLGRKKSLIITLTVMGVATTMIGALPTHAQIGPWAAVLLVILRLVQGIAVGGEWGGAVLIAAEHAPAKWRTFLAAAPQYGSPIGLILATVVFRMVSNLPSASFQAWGWRVPFLLSGLLVFVAFLIRQGVNESPEVEKRLKETDSHEAVPVIEILRKRKRSLLLGVGVCLLGISGFYFVTTLMISYTTVYLGVDKSAILDVVTWSGVVELIFYPIGCLIAHRIGERRLMLGVTLGTLVWCAPMMYLISTGSIANISIAILVATALIAAYYAVLAPFLPKAFPVSMRYTGISLSFQLCGAIFGGTTPLIGLWVAQRFSGQWGPLAAMFAVISLGTFLCAAFIPDAEQEVEQTESREQNSMGTV</sequence>
<keyword evidence="5 7" id="KW-1133">Transmembrane helix</keyword>
<feature type="transmembrane region" description="Helical" evidence="7">
    <location>
        <begin position="53"/>
        <end position="74"/>
    </location>
</feature>
<dbReference type="PANTHER" id="PTHR43045:SF1">
    <property type="entry name" value="SHIKIMATE TRANSPORTER"/>
    <property type="match status" value="1"/>
</dbReference>
<evidence type="ECO:0000256" key="3">
    <source>
        <dbReference type="ARBA" id="ARBA00022475"/>
    </source>
</evidence>
<keyword evidence="3" id="KW-1003">Cell membrane</keyword>
<dbReference type="GO" id="GO:0005886">
    <property type="term" value="C:plasma membrane"/>
    <property type="evidence" value="ECO:0007669"/>
    <property type="project" value="UniProtKB-SubCell"/>
</dbReference>
<evidence type="ECO:0000256" key="6">
    <source>
        <dbReference type="ARBA" id="ARBA00023136"/>
    </source>
</evidence>
<dbReference type="Pfam" id="PF00083">
    <property type="entry name" value="Sugar_tr"/>
    <property type="match status" value="1"/>
</dbReference>
<dbReference type="OrthoDB" id="6766492at2"/>
<feature type="transmembrane region" description="Helical" evidence="7">
    <location>
        <begin position="331"/>
        <end position="355"/>
    </location>
</feature>
<evidence type="ECO:0000256" key="4">
    <source>
        <dbReference type="ARBA" id="ARBA00022692"/>
    </source>
</evidence>
<dbReference type="GO" id="GO:0022857">
    <property type="term" value="F:transmembrane transporter activity"/>
    <property type="evidence" value="ECO:0007669"/>
    <property type="project" value="InterPro"/>
</dbReference>
<evidence type="ECO:0000256" key="2">
    <source>
        <dbReference type="ARBA" id="ARBA00022448"/>
    </source>
</evidence>
<keyword evidence="6 7" id="KW-0472">Membrane</keyword>
<name>A0A4V2ZV36_9BURK</name>
<dbReference type="Gene3D" id="1.20.1250.20">
    <property type="entry name" value="MFS general substrate transporter like domains"/>
    <property type="match status" value="2"/>
</dbReference>
<dbReference type="PROSITE" id="PS00217">
    <property type="entry name" value="SUGAR_TRANSPORT_2"/>
    <property type="match status" value="1"/>
</dbReference>
<protein>
    <submittedName>
        <fullName evidence="9">MFS transporter</fullName>
    </submittedName>
</protein>
<dbReference type="AlphaFoldDB" id="A0A4V2ZV36"/>
<dbReference type="InterPro" id="IPR020846">
    <property type="entry name" value="MFS_dom"/>
</dbReference>
<feature type="transmembrane region" description="Helical" evidence="7">
    <location>
        <begin position="397"/>
        <end position="419"/>
    </location>
</feature>
<evidence type="ECO:0000313" key="9">
    <source>
        <dbReference type="EMBL" id="TDG03554.1"/>
    </source>
</evidence>
<gene>
    <name evidence="9" type="ORF">E1N52_34290</name>
</gene>
<dbReference type="InterPro" id="IPR005828">
    <property type="entry name" value="MFS_sugar_transport-like"/>
</dbReference>
<accession>A0A4V2ZV36</accession>
<dbReference type="PANTHER" id="PTHR43045">
    <property type="entry name" value="SHIKIMATE TRANSPORTER"/>
    <property type="match status" value="1"/>
</dbReference>
<dbReference type="Proteomes" id="UP000295606">
    <property type="component" value="Unassembled WGS sequence"/>
</dbReference>
<evidence type="ECO:0000256" key="7">
    <source>
        <dbReference type="SAM" id="Phobius"/>
    </source>
</evidence>
<feature type="transmembrane region" description="Helical" evidence="7">
    <location>
        <begin position="185"/>
        <end position="204"/>
    </location>
</feature>
<feature type="transmembrane region" description="Helical" evidence="7">
    <location>
        <begin position="151"/>
        <end position="173"/>
    </location>
</feature>
<feature type="transmembrane region" description="Helical" evidence="7">
    <location>
        <begin position="110"/>
        <end position="139"/>
    </location>
</feature>
<feature type="transmembrane region" description="Helical" evidence="7">
    <location>
        <begin position="367"/>
        <end position="391"/>
    </location>
</feature>
<organism evidence="9 10">
    <name type="scientific">Paraburkholderia guartelaensis</name>
    <dbReference type="NCBI Taxonomy" id="2546446"/>
    <lineage>
        <taxon>Bacteria</taxon>
        <taxon>Pseudomonadati</taxon>
        <taxon>Pseudomonadota</taxon>
        <taxon>Betaproteobacteria</taxon>
        <taxon>Burkholderiales</taxon>
        <taxon>Burkholderiaceae</taxon>
        <taxon>Paraburkholderia</taxon>
    </lineage>
</organism>
<evidence type="ECO:0000256" key="5">
    <source>
        <dbReference type="ARBA" id="ARBA00022989"/>
    </source>
</evidence>
<keyword evidence="2" id="KW-0813">Transport</keyword>
<dbReference type="PROSITE" id="PS50850">
    <property type="entry name" value="MFS"/>
    <property type="match status" value="1"/>
</dbReference>
<evidence type="ECO:0000313" key="10">
    <source>
        <dbReference type="Proteomes" id="UP000295606"/>
    </source>
</evidence>
<dbReference type="InterPro" id="IPR011701">
    <property type="entry name" value="MFS"/>
</dbReference>
<evidence type="ECO:0000256" key="1">
    <source>
        <dbReference type="ARBA" id="ARBA00004651"/>
    </source>
</evidence>
<dbReference type="InterPro" id="IPR036259">
    <property type="entry name" value="MFS_trans_sf"/>
</dbReference>
<feature type="transmembrane region" description="Helical" evidence="7">
    <location>
        <begin position="306"/>
        <end position="325"/>
    </location>
</feature>
<comment type="subcellular location">
    <subcellularLocation>
        <location evidence="1">Cell membrane</location>
        <topology evidence="1">Multi-pass membrane protein</topology>
    </subcellularLocation>
</comment>
<keyword evidence="4 7" id="KW-0812">Transmembrane</keyword>
<feature type="transmembrane region" description="Helical" evidence="7">
    <location>
        <begin position="86"/>
        <end position="104"/>
    </location>
</feature>
<comment type="caution">
    <text evidence="9">The sequence shown here is derived from an EMBL/GenBank/DDBJ whole genome shotgun (WGS) entry which is preliminary data.</text>
</comment>
<dbReference type="CDD" id="cd17369">
    <property type="entry name" value="MFS_ShiA_like"/>
    <property type="match status" value="1"/>
</dbReference>
<dbReference type="InterPro" id="IPR005829">
    <property type="entry name" value="Sugar_transporter_CS"/>
</dbReference>
<feature type="transmembrane region" description="Helical" evidence="7">
    <location>
        <begin position="279"/>
        <end position="299"/>
    </location>
</feature>
<dbReference type="Pfam" id="PF07690">
    <property type="entry name" value="MFS_1"/>
    <property type="match status" value="1"/>
</dbReference>
<dbReference type="EMBL" id="SMOD01000039">
    <property type="protein sequence ID" value="TDG03554.1"/>
    <property type="molecule type" value="Genomic_DNA"/>
</dbReference>
<feature type="transmembrane region" description="Helical" evidence="7">
    <location>
        <begin position="240"/>
        <end position="267"/>
    </location>
</feature>
<feature type="domain" description="Major facilitator superfamily (MFS) profile" evidence="8">
    <location>
        <begin position="13"/>
        <end position="423"/>
    </location>
</feature>
<dbReference type="SUPFAM" id="SSF103473">
    <property type="entry name" value="MFS general substrate transporter"/>
    <property type="match status" value="1"/>
</dbReference>
<reference evidence="9 10" key="1">
    <citation type="submission" date="2019-03" db="EMBL/GenBank/DDBJ databases">
        <title>Paraburkholderia sp. isolated from native Mimosa gymnas in Guartela State Park, Brazil.</title>
        <authorList>
            <person name="Paulitsch F."/>
            <person name="Hungria M."/>
            <person name="Delamuta J.R.M."/>
            <person name="Ribeiro R.A."/>
            <person name="Dall'Agnol R."/>
            <person name="Silva J.S.B."/>
        </authorList>
    </citation>
    <scope>NUCLEOTIDE SEQUENCE [LARGE SCALE GENOMIC DNA]</scope>
    <source>
        <strain evidence="9 10">CNPSo 3008</strain>
    </source>
</reference>
<proteinExistence type="predicted"/>
<evidence type="ECO:0000259" key="8">
    <source>
        <dbReference type="PROSITE" id="PS50850"/>
    </source>
</evidence>